<evidence type="ECO:0000313" key="2">
    <source>
        <dbReference type="EMBL" id="KAJ7767170.1"/>
    </source>
</evidence>
<dbReference type="EMBL" id="JARKIB010000022">
    <property type="protein sequence ID" value="KAJ7767170.1"/>
    <property type="molecule type" value="Genomic_DNA"/>
</dbReference>
<evidence type="ECO:0008006" key="4">
    <source>
        <dbReference type="Google" id="ProtNLM"/>
    </source>
</evidence>
<reference evidence="2" key="1">
    <citation type="submission" date="2023-03" db="EMBL/GenBank/DDBJ databases">
        <title>Massive genome expansion in bonnet fungi (Mycena s.s.) driven by repeated elements and novel gene families across ecological guilds.</title>
        <authorList>
            <consortium name="Lawrence Berkeley National Laboratory"/>
            <person name="Harder C.B."/>
            <person name="Miyauchi S."/>
            <person name="Viragh M."/>
            <person name="Kuo A."/>
            <person name="Thoen E."/>
            <person name="Andreopoulos B."/>
            <person name="Lu D."/>
            <person name="Skrede I."/>
            <person name="Drula E."/>
            <person name="Henrissat B."/>
            <person name="Morin E."/>
            <person name="Kohler A."/>
            <person name="Barry K."/>
            <person name="LaButti K."/>
            <person name="Morin E."/>
            <person name="Salamov A."/>
            <person name="Lipzen A."/>
            <person name="Mereny Z."/>
            <person name="Hegedus B."/>
            <person name="Baldrian P."/>
            <person name="Stursova M."/>
            <person name="Weitz H."/>
            <person name="Taylor A."/>
            <person name="Grigoriev I.V."/>
            <person name="Nagy L.G."/>
            <person name="Martin F."/>
            <person name="Kauserud H."/>
        </authorList>
    </citation>
    <scope>NUCLEOTIDE SEQUENCE</scope>
    <source>
        <strain evidence="2">CBHHK182m</strain>
    </source>
</reference>
<accession>A0AAD7JQ72</accession>
<proteinExistence type="predicted"/>
<name>A0AAD7JQ72_9AGAR</name>
<dbReference type="Proteomes" id="UP001215598">
    <property type="component" value="Unassembled WGS sequence"/>
</dbReference>
<gene>
    <name evidence="2" type="ORF">B0H16DRAFT_1521099</name>
    <name evidence="1" type="ORF">B0H16DRAFT_1540797</name>
</gene>
<protein>
    <recommendedName>
        <fullName evidence="4">F-box domain-containing protein</fullName>
    </recommendedName>
</protein>
<keyword evidence="3" id="KW-1185">Reference proteome</keyword>
<organism evidence="2 3">
    <name type="scientific">Mycena metata</name>
    <dbReference type="NCBI Taxonomy" id="1033252"/>
    <lineage>
        <taxon>Eukaryota</taxon>
        <taxon>Fungi</taxon>
        <taxon>Dikarya</taxon>
        <taxon>Basidiomycota</taxon>
        <taxon>Agaricomycotina</taxon>
        <taxon>Agaricomycetes</taxon>
        <taxon>Agaricomycetidae</taxon>
        <taxon>Agaricales</taxon>
        <taxon>Marasmiineae</taxon>
        <taxon>Mycenaceae</taxon>
        <taxon>Mycena</taxon>
    </lineage>
</organism>
<evidence type="ECO:0000313" key="3">
    <source>
        <dbReference type="Proteomes" id="UP001215598"/>
    </source>
</evidence>
<dbReference type="EMBL" id="JARKIB010000049">
    <property type="protein sequence ID" value="KAJ7755544.1"/>
    <property type="molecule type" value="Genomic_DNA"/>
</dbReference>
<sequence length="180" mass="19961">MHMLHTNAVPTPLERAWISEHILVQPLKDLAVLDGGIETVRRTFDELKRKRQKLATDIDAHLALLSPVRRLPGDVLREIFVSSLPSTHNAIIADREAPLLLCHVCAGWRSIALTTPRLWSSLHVVVPNQSHLQNVVSLVKQWLVRSGVLPLSLSIAISVAVVDNPEEEVAADSRLLDLLV</sequence>
<dbReference type="AlphaFoldDB" id="A0AAD7JQ72"/>
<evidence type="ECO:0000313" key="1">
    <source>
        <dbReference type="EMBL" id="KAJ7755544.1"/>
    </source>
</evidence>
<comment type="caution">
    <text evidence="2">The sequence shown here is derived from an EMBL/GenBank/DDBJ whole genome shotgun (WGS) entry which is preliminary data.</text>
</comment>